<protein>
    <submittedName>
        <fullName evidence="4">Uncharacterized protein</fullName>
    </submittedName>
</protein>
<evidence type="ECO:0000256" key="3">
    <source>
        <dbReference type="PROSITE-ProRule" id="PRU00023"/>
    </source>
</evidence>
<dbReference type="InterPro" id="IPR002110">
    <property type="entry name" value="Ankyrin_rpt"/>
</dbReference>
<dbReference type="RefSeq" id="XP_001208383.1">
    <property type="nucleotide sequence ID" value="XM_001208383.1"/>
</dbReference>
<dbReference type="OrthoDB" id="20872at2759"/>
<sequence length="362" mass="39683">MSLSLVPNELLLVIISQIDSEADLASLACTNRTFYNKFIPHLYKRNATYSHGSALVYAVRHGLYSTAQKAVQAGANVNQNMPPIPPSDKRPLINFAAKEGNVRLVELLLDASADITSRDKLRLTPLHLAAAQAHLSTVDLLLRRGADPNALCRSRRTPLYMATLRGHVAVVKRLLAQPTIDVNLSNSSKETPFLGAARLGHLEIALALLECGACASASHPTQSPVHHAVRNKQPELLQKLVNRGDVNVNVLYSDKITPLHHAVYASREDLVRILLTDPRVNPDMTGSASGLTPLLHAARTNQQGIVQRLLDAGANARIMDRTWLSAQMVLEAPSVEARRRLIDEHRLPSPEDTERSINGQIF</sequence>
<dbReference type="Pfam" id="PF12796">
    <property type="entry name" value="Ank_2"/>
    <property type="match status" value="2"/>
</dbReference>
<dbReference type="STRING" id="341663.Q0CZ66"/>
<feature type="repeat" description="ANK" evidence="3">
    <location>
        <begin position="88"/>
        <end position="120"/>
    </location>
</feature>
<dbReference type="AlphaFoldDB" id="Q0CZ66"/>
<dbReference type="SMART" id="SM00248">
    <property type="entry name" value="ANK"/>
    <property type="match status" value="8"/>
</dbReference>
<dbReference type="InterPro" id="IPR050663">
    <property type="entry name" value="Ankyrin-SOCS_Box"/>
</dbReference>
<evidence type="ECO:0000256" key="2">
    <source>
        <dbReference type="ARBA" id="ARBA00023043"/>
    </source>
</evidence>
<dbReference type="Proteomes" id="UP000007963">
    <property type="component" value="Unassembled WGS sequence"/>
</dbReference>
<dbReference type="PROSITE" id="PS50088">
    <property type="entry name" value="ANK_REPEAT"/>
    <property type="match status" value="4"/>
</dbReference>
<dbReference type="VEuPathDB" id="FungiDB:ATEG_01018"/>
<name>Q0CZ66_ASPTN</name>
<evidence type="ECO:0000313" key="5">
    <source>
        <dbReference type="Proteomes" id="UP000007963"/>
    </source>
</evidence>
<dbReference type="SUPFAM" id="SSF48403">
    <property type="entry name" value="Ankyrin repeat"/>
    <property type="match status" value="1"/>
</dbReference>
<reference evidence="5" key="1">
    <citation type="submission" date="2005-09" db="EMBL/GenBank/DDBJ databases">
        <title>Annotation of the Aspergillus terreus NIH2624 genome.</title>
        <authorList>
            <person name="Birren B.W."/>
            <person name="Lander E.S."/>
            <person name="Galagan J.E."/>
            <person name="Nusbaum C."/>
            <person name="Devon K."/>
            <person name="Henn M."/>
            <person name="Ma L.-J."/>
            <person name="Jaffe D.B."/>
            <person name="Butler J."/>
            <person name="Alvarez P."/>
            <person name="Gnerre S."/>
            <person name="Grabherr M."/>
            <person name="Kleber M."/>
            <person name="Mauceli E.W."/>
            <person name="Brockman W."/>
            <person name="Rounsley S."/>
            <person name="Young S.K."/>
            <person name="LaButti K."/>
            <person name="Pushparaj V."/>
            <person name="DeCaprio D."/>
            <person name="Crawford M."/>
            <person name="Koehrsen M."/>
            <person name="Engels R."/>
            <person name="Montgomery P."/>
            <person name="Pearson M."/>
            <person name="Howarth C."/>
            <person name="Larson L."/>
            <person name="Luoma S."/>
            <person name="White J."/>
            <person name="Alvarado L."/>
            <person name="Kodira C.D."/>
            <person name="Zeng Q."/>
            <person name="Oleary S."/>
            <person name="Yandava C."/>
            <person name="Denning D.W."/>
            <person name="Nierman W.C."/>
            <person name="Milne T."/>
            <person name="Madden K."/>
        </authorList>
    </citation>
    <scope>NUCLEOTIDE SEQUENCE [LARGE SCALE GENOMIC DNA]</scope>
    <source>
        <strain evidence="5">NIH 2624 / FGSC A1156</strain>
    </source>
</reference>
<dbReference type="InterPro" id="IPR036770">
    <property type="entry name" value="Ankyrin_rpt-contain_sf"/>
</dbReference>
<dbReference type="PANTHER" id="PTHR24193:SF121">
    <property type="entry name" value="ADA2A-CONTAINING COMPLEX COMPONENT 3, ISOFORM D"/>
    <property type="match status" value="1"/>
</dbReference>
<keyword evidence="2 3" id="KW-0040">ANK repeat</keyword>
<dbReference type="eggNOG" id="KOG4177">
    <property type="taxonomic scope" value="Eukaryota"/>
</dbReference>
<dbReference type="HOGENOM" id="CLU_000134_48_0_1"/>
<proteinExistence type="predicted"/>
<dbReference type="PANTHER" id="PTHR24193">
    <property type="entry name" value="ANKYRIN REPEAT PROTEIN"/>
    <property type="match status" value="1"/>
</dbReference>
<gene>
    <name evidence="4" type="ORF">ATEG_01018</name>
</gene>
<keyword evidence="1" id="KW-0677">Repeat</keyword>
<dbReference type="OMA" id="TPRMIRE"/>
<evidence type="ECO:0000256" key="1">
    <source>
        <dbReference type="ARBA" id="ARBA00022737"/>
    </source>
</evidence>
<feature type="repeat" description="ANK" evidence="3">
    <location>
        <begin position="289"/>
        <end position="321"/>
    </location>
</feature>
<dbReference type="Pfam" id="PF00023">
    <property type="entry name" value="Ank"/>
    <property type="match status" value="1"/>
</dbReference>
<dbReference type="GO" id="GO:0000976">
    <property type="term" value="F:transcription cis-regulatory region binding"/>
    <property type="evidence" value="ECO:0007669"/>
    <property type="project" value="TreeGrafter"/>
</dbReference>
<evidence type="ECO:0000313" key="4">
    <source>
        <dbReference type="EMBL" id="EAU37775.1"/>
    </source>
</evidence>
<dbReference type="GO" id="GO:0045944">
    <property type="term" value="P:positive regulation of transcription by RNA polymerase II"/>
    <property type="evidence" value="ECO:0007669"/>
    <property type="project" value="TreeGrafter"/>
</dbReference>
<organism evidence="4 5">
    <name type="scientific">Aspergillus terreus (strain NIH 2624 / FGSC A1156)</name>
    <dbReference type="NCBI Taxonomy" id="341663"/>
    <lineage>
        <taxon>Eukaryota</taxon>
        <taxon>Fungi</taxon>
        <taxon>Dikarya</taxon>
        <taxon>Ascomycota</taxon>
        <taxon>Pezizomycotina</taxon>
        <taxon>Eurotiomycetes</taxon>
        <taxon>Eurotiomycetidae</taxon>
        <taxon>Eurotiales</taxon>
        <taxon>Aspergillaceae</taxon>
        <taxon>Aspergillus</taxon>
        <taxon>Aspergillus subgen. Circumdati</taxon>
    </lineage>
</organism>
<feature type="repeat" description="ANK" evidence="3">
    <location>
        <begin position="121"/>
        <end position="153"/>
    </location>
</feature>
<dbReference type="PROSITE" id="PS50297">
    <property type="entry name" value="ANK_REP_REGION"/>
    <property type="match status" value="3"/>
</dbReference>
<dbReference type="EMBL" id="CH476595">
    <property type="protein sequence ID" value="EAU37775.1"/>
    <property type="molecule type" value="Genomic_DNA"/>
</dbReference>
<accession>Q0CZ66</accession>
<feature type="repeat" description="ANK" evidence="3">
    <location>
        <begin position="154"/>
        <end position="187"/>
    </location>
</feature>
<dbReference type="GO" id="GO:0005634">
    <property type="term" value="C:nucleus"/>
    <property type="evidence" value="ECO:0007669"/>
    <property type="project" value="TreeGrafter"/>
</dbReference>
<dbReference type="GeneID" id="4315508"/>
<dbReference type="Gene3D" id="1.25.40.20">
    <property type="entry name" value="Ankyrin repeat-containing domain"/>
    <property type="match status" value="2"/>
</dbReference>